<dbReference type="SUPFAM" id="SSF53098">
    <property type="entry name" value="Ribonuclease H-like"/>
    <property type="match status" value="1"/>
</dbReference>
<dbReference type="InterPro" id="IPR048020">
    <property type="entry name" value="Transpos_IS3"/>
</dbReference>
<evidence type="ECO:0000313" key="3">
    <source>
        <dbReference type="Proteomes" id="UP000273807"/>
    </source>
</evidence>
<organism evidence="2 3">
    <name type="scientific">Arthrobacter oryzae</name>
    <dbReference type="NCBI Taxonomy" id="409290"/>
    <lineage>
        <taxon>Bacteria</taxon>
        <taxon>Bacillati</taxon>
        <taxon>Actinomycetota</taxon>
        <taxon>Actinomycetes</taxon>
        <taxon>Micrococcales</taxon>
        <taxon>Micrococcaceae</taxon>
        <taxon>Arthrobacter</taxon>
    </lineage>
</organism>
<comment type="caution">
    <text evidence="2">The sequence shown here is derived from an EMBL/GenBank/DDBJ whole genome shotgun (WGS) entry which is preliminary data.</text>
</comment>
<dbReference type="GO" id="GO:0003676">
    <property type="term" value="F:nucleic acid binding"/>
    <property type="evidence" value="ECO:0007669"/>
    <property type="project" value="InterPro"/>
</dbReference>
<dbReference type="AlphaFoldDB" id="A0A3N0BL40"/>
<evidence type="ECO:0000313" key="2">
    <source>
        <dbReference type="EMBL" id="RNL48647.1"/>
    </source>
</evidence>
<dbReference type="InterPro" id="IPR001584">
    <property type="entry name" value="Integrase_cat-core"/>
</dbReference>
<name>A0A3N0BL40_9MICC</name>
<protein>
    <submittedName>
        <fullName evidence="2">IS3 family transposase</fullName>
    </submittedName>
</protein>
<dbReference type="PROSITE" id="PS50994">
    <property type="entry name" value="INTEGRASE"/>
    <property type="match status" value="1"/>
</dbReference>
<dbReference type="GO" id="GO:0015074">
    <property type="term" value="P:DNA integration"/>
    <property type="evidence" value="ECO:0007669"/>
    <property type="project" value="InterPro"/>
</dbReference>
<dbReference type="NCBIfam" id="NF033516">
    <property type="entry name" value="transpos_IS3"/>
    <property type="match status" value="1"/>
</dbReference>
<evidence type="ECO:0000259" key="1">
    <source>
        <dbReference type="PROSITE" id="PS50994"/>
    </source>
</evidence>
<dbReference type="Gene3D" id="3.30.420.10">
    <property type="entry name" value="Ribonuclease H-like superfamily/Ribonuclease H"/>
    <property type="match status" value="1"/>
</dbReference>
<dbReference type="PANTHER" id="PTHR46889:SF4">
    <property type="entry name" value="TRANSPOSASE INSO FOR INSERTION SEQUENCE ELEMENT IS911B-RELATED"/>
    <property type="match status" value="1"/>
</dbReference>
<feature type="domain" description="Integrase catalytic" evidence="1">
    <location>
        <begin position="19"/>
        <end position="181"/>
    </location>
</feature>
<dbReference type="Pfam" id="PF00665">
    <property type="entry name" value="rve"/>
    <property type="match status" value="1"/>
</dbReference>
<sequence>RNPLADKRVDADLVKRLFTTDGPNRLWLTDVTEHPTREGKVYCCVVLDCFARTAVGRSFSTINDTALVSRAVSQAHHSRERDGATVMHSDHGANFTSWGFSENLRQWELTASLGSVGDCFDNAAMETFWGRMQTELLDRKRTWQTVIELVTAMNGWLDFYNGKRRHSYTGYMSPDAYEVLWNDISNPLLFT</sequence>
<dbReference type="Proteomes" id="UP000273807">
    <property type="component" value="Unassembled WGS sequence"/>
</dbReference>
<gene>
    <name evidence="2" type="ORF">D7003_19805</name>
</gene>
<dbReference type="InterPro" id="IPR012337">
    <property type="entry name" value="RNaseH-like_sf"/>
</dbReference>
<dbReference type="InterPro" id="IPR050900">
    <property type="entry name" value="Transposase_IS3/IS150/IS904"/>
</dbReference>
<dbReference type="RefSeq" id="WP_123257116.1">
    <property type="nucleotide sequence ID" value="NZ_RBED01000151.1"/>
</dbReference>
<reference evidence="2 3" key="1">
    <citation type="submission" date="2018-10" db="EMBL/GenBank/DDBJ databases">
        <title>Genome sequencing of Arthrobacter oryzae TNB02.</title>
        <authorList>
            <person name="Cho Y.-J."/>
            <person name="Cho A."/>
            <person name="Kim O.-S."/>
        </authorList>
    </citation>
    <scope>NUCLEOTIDE SEQUENCE [LARGE SCALE GENOMIC DNA]</scope>
    <source>
        <strain evidence="2 3">TNB02</strain>
    </source>
</reference>
<dbReference type="EMBL" id="RBED01000151">
    <property type="protein sequence ID" value="RNL48647.1"/>
    <property type="molecule type" value="Genomic_DNA"/>
</dbReference>
<dbReference type="PANTHER" id="PTHR46889">
    <property type="entry name" value="TRANSPOSASE INSF FOR INSERTION SEQUENCE IS3B-RELATED"/>
    <property type="match status" value="1"/>
</dbReference>
<keyword evidence="3" id="KW-1185">Reference proteome</keyword>
<accession>A0A3N0BL40</accession>
<dbReference type="InterPro" id="IPR036397">
    <property type="entry name" value="RNaseH_sf"/>
</dbReference>
<proteinExistence type="predicted"/>
<dbReference type="OrthoDB" id="4281720at2"/>
<feature type="non-terminal residue" evidence="2">
    <location>
        <position position="1"/>
    </location>
</feature>